<evidence type="ECO:0000313" key="1">
    <source>
        <dbReference type="EMBL" id="KAK4314394.1"/>
    </source>
</evidence>
<dbReference type="EMBL" id="JAWZYT010001226">
    <property type="protein sequence ID" value="KAK4314394.1"/>
    <property type="molecule type" value="Genomic_DNA"/>
</dbReference>
<evidence type="ECO:0000313" key="2">
    <source>
        <dbReference type="Proteomes" id="UP001292094"/>
    </source>
</evidence>
<keyword evidence="2" id="KW-1185">Reference proteome</keyword>
<reference evidence="1" key="1">
    <citation type="submission" date="2023-11" db="EMBL/GenBank/DDBJ databases">
        <title>Genome assemblies of two species of porcelain crab, Petrolisthes cinctipes and Petrolisthes manimaculis (Anomura: Porcellanidae).</title>
        <authorList>
            <person name="Angst P."/>
        </authorList>
    </citation>
    <scope>NUCLEOTIDE SEQUENCE</scope>
    <source>
        <strain evidence="1">PB745_02</strain>
        <tissue evidence="1">Gill</tissue>
    </source>
</reference>
<accession>A0AAE1PU78</accession>
<proteinExistence type="predicted"/>
<comment type="caution">
    <text evidence="1">The sequence shown here is derived from an EMBL/GenBank/DDBJ whole genome shotgun (WGS) entry which is preliminary data.</text>
</comment>
<dbReference type="Proteomes" id="UP001292094">
    <property type="component" value="Unassembled WGS sequence"/>
</dbReference>
<name>A0AAE1PU78_9EUCA</name>
<gene>
    <name evidence="1" type="ORF">Pmani_014317</name>
</gene>
<organism evidence="1 2">
    <name type="scientific">Petrolisthes manimaculis</name>
    <dbReference type="NCBI Taxonomy" id="1843537"/>
    <lineage>
        <taxon>Eukaryota</taxon>
        <taxon>Metazoa</taxon>
        <taxon>Ecdysozoa</taxon>
        <taxon>Arthropoda</taxon>
        <taxon>Crustacea</taxon>
        <taxon>Multicrustacea</taxon>
        <taxon>Malacostraca</taxon>
        <taxon>Eumalacostraca</taxon>
        <taxon>Eucarida</taxon>
        <taxon>Decapoda</taxon>
        <taxon>Pleocyemata</taxon>
        <taxon>Anomura</taxon>
        <taxon>Galatheoidea</taxon>
        <taxon>Porcellanidae</taxon>
        <taxon>Petrolisthes</taxon>
    </lineage>
</organism>
<dbReference type="AlphaFoldDB" id="A0AAE1PU78"/>
<sequence length="71" mass="7931">MLLHTRGFGVPGGRVMRSMHQYTPTQYTGVDGPASCGLVYWCGAPHHYHTVNTLMYTHTNQYGRRLCCSGV</sequence>
<protein>
    <submittedName>
        <fullName evidence="1">Uncharacterized protein</fullName>
    </submittedName>
</protein>